<feature type="transmembrane region" description="Helical" evidence="8">
    <location>
        <begin position="366"/>
        <end position="384"/>
    </location>
</feature>
<evidence type="ECO:0000256" key="8">
    <source>
        <dbReference type="SAM" id="Phobius"/>
    </source>
</evidence>
<dbReference type="PANTHER" id="PTHR33908">
    <property type="entry name" value="MANNOSYLTRANSFERASE YKCB-RELATED"/>
    <property type="match status" value="1"/>
</dbReference>
<dbReference type="GO" id="GO:0009103">
    <property type="term" value="P:lipopolysaccharide biosynthetic process"/>
    <property type="evidence" value="ECO:0007669"/>
    <property type="project" value="UniProtKB-ARBA"/>
</dbReference>
<feature type="transmembrane region" description="Helical" evidence="8">
    <location>
        <begin position="167"/>
        <end position="185"/>
    </location>
</feature>
<dbReference type="InterPro" id="IPR050297">
    <property type="entry name" value="LipidA_mod_glycosyltrf_83"/>
</dbReference>
<organism evidence="9 11">
    <name type="scientific">Mastigocoleus testarum BC008</name>
    <dbReference type="NCBI Taxonomy" id="371196"/>
    <lineage>
        <taxon>Bacteria</taxon>
        <taxon>Bacillati</taxon>
        <taxon>Cyanobacteriota</taxon>
        <taxon>Cyanophyceae</taxon>
        <taxon>Nostocales</taxon>
        <taxon>Hapalosiphonaceae</taxon>
        <taxon>Mastigocoleus</taxon>
    </lineage>
</organism>
<reference evidence="9 11" key="1">
    <citation type="journal article" date="2015" name="Genome Announc.">
        <title>Draft Genome of the Euendolithic (true boring) Cyanobacterium Mastigocoleus testarum strain BC008.</title>
        <authorList>
            <person name="Guida B.S."/>
            <person name="Garcia-Pichel F."/>
        </authorList>
    </citation>
    <scope>NUCLEOTIDE SEQUENCE [LARGE SCALE GENOMIC DNA]</scope>
    <source>
        <strain evidence="9 11">BC008</strain>
    </source>
</reference>
<keyword evidence="2" id="KW-1003">Cell membrane</keyword>
<evidence type="ECO:0000313" key="9">
    <source>
        <dbReference type="EMBL" id="KST68063.1"/>
    </source>
</evidence>
<proteinExistence type="predicted"/>
<dbReference type="Proteomes" id="UP000053372">
    <property type="component" value="Unassembled WGS sequence"/>
</dbReference>
<feature type="transmembrane region" description="Helical" evidence="8">
    <location>
        <begin position="103"/>
        <end position="130"/>
    </location>
</feature>
<evidence type="ECO:0000256" key="7">
    <source>
        <dbReference type="ARBA" id="ARBA00023136"/>
    </source>
</evidence>
<feature type="transmembrane region" description="Helical" evidence="8">
    <location>
        <begin position="242"/>
        <end position="263"/>
    </location>
</feature>
<evidence type="ECO:0000256" key="4">
    <source>
        <dbReference type="ARBA" id="ARBA00022679"/>
    </source>
</evidence>
<feature type="transmembrane region" description="Helical" evidence="8">
    <location>
        <begin position="334"/>
        <end position="354"/>
    </location>
</feature>
<keyword evidence="6 8" id="KW-1133">Transmembrane helix</keyword>
<keyword evidence="3" id="KW-0328">Glycosyltransferase</keyword>
<dbReference type="GO" id="GO:0016763">
    <property type="term" value="F:pentosyltransferase activity"/>
    <property type="evidence" value="ECO:0007669"/>
    <property type="project" value="TreeGrafter"/>
</dbReference>
<feature type="transmembrane region" description="Helical" evidence="8">
    <location>
        <begin position="307"/>
        <end position="327"/>
    </location>
</feature>
<protein>
    <submittedName>
        <fullName evidence="9">Uncharacterized protein</fullName>
    </submittedName>
</protein>
<keyword evidence="7 8" id="KW-0472">Membrane</keyword>
<dbReference type="PANTHER" id="PTHR33908:SF11">
    <property type="entry name" value="MEMBRANE PROTEIN"/>
    <property type="match status" value="1"/>
</dbReference>
<evidence type="ECO:0000256" key="6">
    <source>
        <dbReference type="ARBA" id="ARBA00022989"/>
    </source>
</evidence>
<evidence type="ECO:0000313" key="11">
    <source>
        <dbReference type="Proteomes" id="UP000053372"/>
    </source>
</evidence>
<evidence type="ECO:0000256" key="1">
    <source>
        <dbReference type="ARBA" id="ARBA00004651"/>
    </source>
</evidence>
<keyword evidence="11" id="KW-1185">Reference proteome</keyword>
<dbReference type="GO" id="GO:0005886">
    <property type="term" value="C:plasma membrane"/>
    <property type="evidence" value="ECO:0007669"/>
    <property type="project" value="UniProtKB-SubCell"/>
</dbReference>
<dbReference type="EMBL" id="LMTZ01000083">
    <property type="protein sequence ID" value="KST68063.1"/>
    <property type="molecule type" value="Genomic_DNA"/>
</dbReference>
<dbReference type="AlphaFoldDB" id="A0A0V7ZV53"/>
<evidence type="ECO:0000256" key="3">
    <source>
        <dbReference type="ARBA" id="ARBA00022676"/>
    </source>
</evidence>
<feature type="transmembrane region" description="Helical" evidence="8">
    <location>
        <begin position="197"/>
        <end position="222"/>
    </location>
</feature>
<evidence type="ECO:0000313" key="10">
    <source>
        <dbReference type="EMBL" id="KST68426.1"/>
    </source>
</evidence>
<sequence length="525" mass="60264">MSRPLPQRKLLILIISLLVLGIFFRFVNLDRKVYWHDEVYTSMRSSGYTGKEVGEQVFNGNVISIADLQKYQRLSPEKNLNDTIDALIKHPEHPPLYYLMVRFWMQFFGSSVTVTRSLSAALSLLVFPSIYWLSLELFESSLVGWVAVAIFTVSPFHVLYAQEAREYSLWTVTILLSSAALLRAIRQTKNQDTKLPILSWSMYAVSLVLSFYTFLFSAFVAIGHGVYVFATEGYRITRTFTAYLLASLVGVIAFIPWFLVIIVNFTRVKQQTHWTTIKTPILFLFKIWGLHLSCIFLDFGLDIEHPFTYLVPPLLLFLVGYSIYFLYRNTTQQVWLFILALIGITPLFLIAPDLIFGGIRSAESRYFVPVYIGIQLAVAYLFATKISAVNILRQQVWRGIMLVLISGAVISCTVSSQSETWWNKKVSYHNHYIAKIINQANSPLLVSETSDFKAGNIISLSYLLEPKVKFQSITDPKVQKIADGFSDIFLHYPREDFQRILEQQHNAKVEMVKNPHNAPLWKLIR</sequence>
<feature type="transmembrane region" description="Helical" evidence="8">
    <location>
        <begin position="142"/>
        <end position="161"/>
    </location>
</feature>
<name>A0A0V7ZV53_9CYAN</name>
<gene>
    <name evidence="9" type="ORF">BC008_32040</name>
    <name evidence="10" type="ORF">BC008_33085</name>
</gene>
<feature type="transmembrane region" description="Helical" evidence="8">
    <location>
        <begin position="10"/>
        <end position="27"/>
    </location>
</feature>
<evidence type="ECO:0000256" key="2">
    <source>
        <dbReference type="ARBA" id="ARBA00022475"/>
    </source>
</evidence>
<keyword evidence="5 8" id="KW-0812">Transmembrane</keyword>
<dbReference type="EMBL" id="LMTZ01000066">
    <property type="protein sequence ID" value="KST68426.1"/>
    <property type="molecule type" value="Genomic_DNA"/>
</dbReference>
<comment type="subcellular location">
    <subcellularLocation>
        <location evidence="1">Cell membrane</location>
        <topology evidence="1">Multi-pass membrane protein</topology>
    </subcellularLocation>
</comment>
<accession>A0A0V7ZV53</accession>
<keyword evidence="4" id="KW-0808">Transferase</keyword>
<comment type="caution">
    <text evidence="9">The sequence shown here is derived from an EMBL/GenBank/DDBJ whole genome shotgun (WGS) entry which is preliminary data.</text>
</comment>
<feature type="transmembrane region" description="Helical" evidence="8">
    <location>
        <begin position="396"/>
        <end position="416"/>
    </location>
</feature>
<evidence type="ECO:0000256" key="5">
    <source>
        <dbReference type="ARBA" id="ARBA00022692"/>
    </source>
</evidence>